<dbReference type="GeneID" id="96777619"/>
<gene>
    <name evidence="3" type="ORF">FYJ84_01700</name>
</gene>
<evidence type="ECO:0000256" key="1">
    <source>
        <dbReference type="SAM" id="Phobius"/>
    </source>
</evidence>
<name>A0A6I2UG04_9FIRM</name>
<protein>
    <submittedName>
        <fullName evidence="3">CRISPR system precrRNA processing endoribonuclease RAMP protein Cas6</fullName>
    </submittedName>
</protein>
<keyword evidence="1" id="KW-1133">Transmembrane helix</keyword>
<dbReference type="InterPro" id="IPR045747">
    <property type="entry name" value="CRISPR-assoc_prot_Cas6_N_sf"/>
</dbReference>
<dbReference type="Gene3D" id="3.30.70.1900">
    <property type="match status" value="1"/>
</dbReference>
<sequence>MPELCRLELRLSIPPNEQIHASMGSVFHGLLMDIVGSDVAAWLHDENSHRPFSQCVYFNKELGVPVWRICTLSEKAHRNIILPVLDLMGERLFLAQKHWEIVLEDIISYAEAGYQELADEVFLAEELPGGGVLNLLTTVSFKRDGHYVILPELYLMFQNLIARWNKLFPENIISAQGLEHELASCCHITKYALHTQTFSVNNGNVYGFCGNIRVKFSGNDMTRRLMNLIFLYANFAGIGIKTALGMGAVDYQGFANPRRSS</sequence>
<evidence type="ECO:0000259" key="2">
    <source>
        <dbReference type="Pfam" id="PF10040"/>
    </source>
</evidence>
<keyword evidence="1" id="KW-0472">Membrane</keyword>
<keyword evidence="1" id="KW-0812">Transmembrane</keyword>
<keyword evidence="4" id="KW-1185">Reference proteome</keyword>
<dbReference type="RefSeq" id="WP_154405501.1">
    <property type="nucleotide sequence ID" value="NZ_VUNR01000002.1"/>
</dbReference>
<dbReference type="InterPro" id="IPR019267">
    <property type="entry name" value="CRISPR-assoc_Cas6_C"/>
</dbReference>
<dbReference type="Gene3D" id="3.30.70.1890">
    <property type="match status" value="1"/>
</dbReference>
<feature type="domain" description="CRISPR-associated protein Cas6 C-terminal" evidence="2">
    <location>
        <begin position="133"/>
        <end position="249"/>
    </location>
</feature>
<dbReference type="AlphaFoldDB" id="A0A6I2UG04"/>
<comment type="caution">
    <text evidence="3">The sequence shown here is derived from an EMBL/GenBank/DDBJ whole genome shotgun (WGS) entry which is preliminary data.</text>
</comment>
<reference evidence="3 4" key="1">
    <citation type="submission" date="2019-08" db="EMBL/GenBank/DDBJ databases">
        <title>In-depth cultivation of the pig gut microbiome towards novel bacterial diversity and tailored functional studies.</title>
        <authorList>
            <person name="Wylensek D."/>
            <person name="Hitch T.C.A."/>
            <person name="Clavel T."/>
        </authorList>
    </citation>
    <scope>NUCLEOTIDE SEQUENCE [LARGE SCALE GENOMIC DNA]</scope>
    <source>
        <strain evidence="3 4">WCA-693-APC-5D-A</strain>
    </source>
</reference>
<feature type="transmembrane region" description="Helical" evidence="1">
    <location>
        <begin position="225"/>
        <end position="249"/>
    </location>
</feature>
<dbReference type="Proteomes" id="UP000433181">
    <property type="component" value="Unassembled WGS sequence"/>
</dbReference>
<accession>A0A6I2UG04</accession>
<evidence type="ECO:0000313" key="4">
    <source>
        <dbReference type="Proteomes" id="UP000433181"/>
    </source>
</evidence>
<dbReference type="Pfam" id="PF10040">
    <property type="entry name" value="CRISPR_Cas6"/>
    <property type="match status" value="1"/>
</dbReference>
<evidence type="ECO:0000313" key="3">
    <source>
        <dbReference type="EMBL" id="MSU07706.1"/>
    </source>
</evidence>
<dbReference type="CDD" id="cd21141">
    <property type="entry name" value="Cas6_III-like"/>
    <property type="match status" value="1"/>
</dbReference>
<organism evidence="3 4">
    <name type="scientific">Anaerovibrio slackiae</name>
    <dbReference type="NCBI Taxonomy" id="2652309"/>
    <lineage>
        <taxon>Bacteria</taxon>
        <taxon>Bacillati</taxon>
        <taxon>Bacillota</taxon>
        <taxon>Negativicutes</taxon>
        <taxon>Selenomonadales</taxon>
        <taxon>Selenomonadaceae</taxon>
        <taxon>Anaerovibrio</taxon>
    </lineage>
</organism>
<proteinExistence type="predicted"/>
<dbReference type="EMBL" id="VUNR01000002">
    <property type="protein sequence ID" value="MSU07706.1"/>
    <property type="molecule type" value="Genomic_DNA"/>
</dbReference>